<evidence type="ECO:0000259" key="8">
    <source>
        <dbReference type="SMART" id="SM01005"/>
    </source>
</evidence>
<comment type="similarity">
    <text evidence="5">Belongs to the alanine racemase family.</text>
</comment>
<sequence length="365" mass="42064">MLTRIKTLRPTYAVIDLPSYSHNISIAQHLSGRGEVMAIVKANGYGHGADRLAEYIMEKNGIKNFGVATISEAVKLREVLGNDVNITVMGYIDKNFYPEVYENNIILTVFDYYIAETYHKFLQEKDTNANVVIKLETGMNRLGFNTDNFDICGFMEKYDRFEISMFMTHLSSSDTDFEYTNLQMKRFDDFMHKNRLDYPTSVFNSSAVVNFRNKYTYTRPGIMTYGYVYADYEVDLKPVMRIYAKIVQIKCIKKGESVSYNRTFYAPRDMTIGVIPVGYADGYFRCFSNRGHVYIDGYRCPVIGNICMDIMMVDITKLPEISYSSDVELMGEHVTAEMWAEWAGSISYEMLCAISERIPRVYNSD</sequence>
<evidence type="ECO:0000313" key="9">
    <source>
        <dbReference type="EMBL" id="HCW93006.1"/>
    </source>
</evidence>
<dbReference type="PANTHER" id="PTHR30511">
    <property type="entry name" value="ALANINE RACEMASE"/>
    <property type="match status" value="1"/>
</dbReference>
<dbReference type="InterPro" id="IPR011079">
    <property type="entry name" value="Ala_racemase_C"/>
</dbReference>
<name>A0A3D5QB01_FLESI</name>
<feature type="modified residue" description="N6-(pyridoxal phosphate)lysine" evidence="5 6">
    <location>
        <position position="41"/>
    </location>
</feature>
<dbReference type="Proteomes" id="UP000262325">
    <property type="component" value="Unassembled WGS sequence"/>
</dbReference>
<dbReference type="GO" id="GO:0030632">
    <property type="term" value="P:D-alanine biosynthetic process"/>
    <property type="evidence" value="ECO:0007669"/>
    <property type="project" value="UniProtKB-UniRule"/>
</dbReference>
<dbReference type="InterPro" id="IPR000821">
    <property type="entry name" value="Ala_racemase"/>
</dbReference>
<dbReference type="FunFam" id="3.20.20.10:FF:000002">
    <property type="entry name" value="Alanine racemase"/>
    <property type="match status" value="1"/>
</dbReference>
<comment type="caution">
    <text evidence="9">The sequence shown here is derived from an EMBL/GenBank/DDBJ whole genome shotgun (WGS) entry which is preliminary data.</text>
</comment>
<evidence type="ECO:0000256" key="4">
    <source>
        <dbReference type="ARBA" id="ARBA00023235"/>
    </source>
</evidence>
<dbReference type="EC" id="5.1.1.1" evidence="5"/>
<feature type="domain" description="Alanine racemase C-terminal" evidence="8">
    <location>
        <begin position="239"/>
        <end position="363"/>
    </location>
</feature>
<dbReference type="InterPro" id="IPR029066">
    <property type="entry name" value="PLP-binding_barrel"/>
</dbReference>
<evidence type="ECO:0000256" key="6">
    <source>
        <dbReference type="PIRSR" id="PIRSR600821-50"/>
    </source>
</evidence>
<feature type="active site" description="Proton acceptor; specific for L-alanine" evidence="5">
    <location>
        <position position="260"/>
    </location>
</feature>
<dbReference type="SUPFAM" id="SSF50621">
    <property type="entry name" value="Alanine racemase C-terminal domain-like"/>
    <property type="match status" value="1"/>
</dbReference>
<feature type="active site" description="Proton acceptor; specific for D-alanine" evidence="5">
    <location>
        <position position="41"/>
    </location>
</feature>
<evidence type="ECO:0000256" key="7">
    <source>
        <dbReference type="PIRSR" id="PIRSR600821-52"/>
    </source>
</evidence>
<dbReference type="PANTHER" id="PTHR30511:SF0">
    <property type="entry name" value="ALANINE RACEMASE, CATABOLIC-RELATED"/>
    <property type="match status" value="1"/>
</dbReference>
<protein>
    <recommendedName>
        <fullName evidence="5">Alanine racemase</fullName>
        <ecNumber evidence="5">5.1.1.1</ecNumber>
    </recommendedName>
</protein>
<dbReference type="EMBL" id="DPPF01000096">
    <property type="protein sequence ID" value="HCW93006.1"/>
    <property type="molecule type" value="Genomic_DNA"/>
</dbReference>
<dbReference type="InterPro" id="IPR020622">
    <property type="entry name" value="Ala_racemase_pyridoxalP-BS"/>
</dbReference>
<dbReference type="Pfam" id="PF00842">
    <property type="entry name" value="Ala_racemase_C"/>
    <property type="match status" value="1"/>
</dbReference>
<evidence type="ECO:0000256" key="5">
    <source>
        <dbReference type="HAMAP-Rule" id="MF_01201"/>
    </source>
</evidence>
<dbReference type="InterPro" id="IPR009006">
    <property type="entry name" value="Ala_racemase/Decarboxylase_C"/>
</dbReference>
<dbReference type="SUPFAM" id="SSF51419">
    <property type="entry name" value="PLP-binding barrel"/>
    <property type="match status" value="1"/>
</dbReference>
<dbReference type="GO" id="GO:0030170">
    <property type="term" value="F:pyridoxal phosphate binding"/>
    <property type="evidence" value="ECO:0007669"/>
    <property type="project" value="UniProtKB-UniRule"/>
</dbReference>
<evidence type="ECO:0000313" key="10">
    <source>
        <dbReference type="Proteomes" id="UP000262325"/>
    </source>
</evidence>
<evidence type="ECO:0000256" key="1">
    <source>
        <dbReference type="ARBA" id="ARBA00000316"/>
    </source>
</evidence>
<dbReference type="Gene3D" id="2.40.37.10">
    <property type="entry name" value="Lyase, Ornithine Decarboxylase, Chain A, domain 1"/>
    <property type="match status" value="1"/>
</dbReference>
<dbReference type="CDD" id="cd00430">
    <property type="entry name" value="PLPDE_III_AR"/>
    <property type="match status" value="1"/>
</dbReference>
<dbReference type="AlphaFoldDB" id="A0A3D5QB01"/>
<dbReference type="Gene3D" id="3.20.20.10">
    <property type="entry name" value="Alanine racemase"/>
    <property type="match status" value="1"/>
</dbReference>
<dbReference type="NCBIfam" id="TIGR00492">
    <property type="entry name" value="alr"/>
    <property type="match status" value="1"/>
</dbReference>
<keyword evidence="4 5" id="KW-0413">Isomerase</keyword>
<comment type="pathway">
    <text evidence="5">Amino-acid biosynthesis; D-alanine biosynthesis; D-alanine from L-alanine: step 1/1.</text>
</comment>
<comment type="cofactor">
    <cofactor evidence="2 5 6">
        <name>pyridoxal 5'-phosphate</name>
        <dbReference type="ChEBI" id="CHEBI:597326"/>
    </cofactor>
</comment>
<feature type="binding site" evidence="5 7">
    <location>
        <position position="141"/>
    </location>
    <ligand>
        <name>substrate</name>
    </ligand>
</feature>
<dbReference type="Pfam" id="PF01168">
    <property type="entry name" value="Ala_racemase_N"/>
    <property type="match status" value="1"/>
</dbReference>
<dbReference type="UniPathway" id="UPA00042">
    <property type="reaction ID" value="UER00497"/>
</dbReference>
<dbReference type="PROSITE" id="PS00395">
    <property type="entry name" value="ALANINE_RACEMASE"/>
    <property type="match status" value="1"/>
</dbReference>
<accession>A0A3D5QB01</accession>
<comment type="function">
    <text evidence="5">Catalyzes the interconversion of L-alanine and D-alanine. May also act on other amino acids.</text>
</comment>
<feature type="binding site" evidence="5 7">
    <location>
        <position position="308"/>
    </location>
    <ligand>
        <name>substrate</name>
    </ligand>
</feature>
<keyword evidence="3 5" id="KW-0663">Pyridoxal phosphate</keyword>
<gene>
    <name evidence="9" type="primary">alr</name>
    <name evidence="9" type="ORF">DHM44_04920</name>
</gene>
<dbReference type="InterPro" id="IPR001608">
    <property type="entry name" value="Ala_racemase_N"/>
</dbReference>
<dbReference type="GO" id="GO:0008784">
    <property type="term" value="F:alanine racemase activity"/>
    <property type="evidence" value="ECO:0007669"/>
    <property type="project" value="UniProtKB-UniRule"/>
</dbReference>
<dbReference type="PRINTS" id="PR00992">
    <property type="entry name" value="ALARACEMASE"/>
</dbReference>
<evidence type="ECO:0000256" key="3">
    <source>
        <dbReference type="ARBA" id="ARBA00022898"/>
    </source>
</evidence>
<evidence type="ECO:0000256" key="2">
    <source>
        <dbReference type="ARBA" id="ARBA00001933"/>
    </source>
</evidence>
<organism evidence="9 10">
    <name type="scientific">Flexistipes sinusarabici</name>
    <dbReference type="NCBI Taxonomy" id="2352"/>
    <lineage>
        <taxon>Bacteria</taxon>
        <taxon>Pseudomonadati</taxon>
        <taxon>Deferribacterota</taxon>
        <taxon>Deferribacteres</taxon>
        <taxon>Deferribacterales</taxon>
        <taxon>Flexistipitaceae</taxon>
        <taxon>Flexistipes</taxon>
    </lineage>
</organism>
<reference evidence="9 10" key="1">
    <citation type="journal article" date="2018" name="Nat. Biotechnol.">
        <title>A standardized bacterial taxonomy based on genome phylogeny substantially revises the tree of life.</title>
        <authorList>
            <person name="Parks D.H."/>
            <person name="Chuvochina M."/>
            <person name="Waite D.W."/>
            <person name="Rinke C."/>
            <person name="Skarshewski A."/>
            <person name="Chaumeil P.A."/>
            <person name="Hugenholtz P."/>
        </authorList>
    </citation>
    <scope>NUCLEOTIDE SEQUENCE [LARGE SCALE GENOMIC DNA]</scope>
    <source>
        <strain evidence="9">UBA8672</strain>
    </source>
</reference>
<proteinExistence type="inferred from homology"/>
<comment type="catalytic activity">
    <reaction evidence="1 5">
        <text>L-alanine = D-alanine</text>
        <dbReference type="Rhea" id="RHEA:20249"/>
        <dbReference type="ChEBI" id="CHEBI:57416"/>
        <dbReference type="ChEBI" id="CHEBI:57972"/>
        <dbReference type="EC" id="5.1.1.1"/>
    </reaction>
</comment>
<dbReference type="GO" id="GO:0005829">
    <property type="term" value="C:cytosol"/>
    <property type="evidence" value="ECO:0007669"/>
    <property type="project" value="TreeGrafter"/>
</dbReference>
<dbReference type="HAMAP" id="MF_01201">
    <property type="entry name" value="Ala_racemase"/>
    <property type="match status" value="1"/>
</dbReference>
<dbReference type="SMART" id="SM01005">
    <property type="entry name" value="Ala_racemase_C"/>
    <property type="match status" value="1"/>
</dbReference>